<dbReference type="RefSeq" id="WP_117532801.1">
    <property type="nucleotide sequence ID" value="NZ_QUSM01000008.1"/>
</dbReference>
<gene>
    <name evidence="1" type="ORF">DW687_11500</name>
</gene>
<name>A0A3E3DWK4_9FIRM</name>
<accession>A0A3E3DWK4</accession>
<dbReference type="EMBL" id="QUSM01000008">
    <property type="protein sequence ID" value="RGD73078.1"/>
    <property type="molecule type" value="Genomic_DNA"/>
</dbReference>
<evidence type="ECO:0000313" key="2">
    <source>
        <dbReference type="Proteomes" id="UP000261212"/>
    </source>
</evidence>
<dbReference type="Proteomes" id="UP000261212">
    <property type="component" value="Unassembled WGS sequence"/>
</dbReference>
<reference evidence="1 2" key="1">
    <citation type="submission" date="2018-08" db="EMBL/GenBank/DDBJ databases">
        <title>A genome reference for cultivated species of the human gut microbiota.</title>
        <authorList>
            <person name="Zou Y."/>
            <person name="Xue W."/>
            <person name="Luo G."/>
        </authorList>
    </citation>
    <scope>NUCLEOTIDE SEQUENCE [LARGE SCALE GENOMIC DNA]</scope>
    <source>
        <strain evidence="1 2">AM25-6</strain>
    </source>
</reference>
<protein>
    <recommendedName>
        <fullName evidence="3">Fibronectin type III domain-containing protein</fullName>
    </recommendedName>
</protein>
<organism evidence="1 2">
    <name type="scientific">Anaerofustis stercorihominis</name>
    <dbReference type="NCBI Taxonomy" id="214853"/>
    <lineage>
        <taxon>Bacteria</taxon>
        <taxon>Bacillati</taxon>
        <taxon>Bacillota</taxon>
        <taxon>Clostridia</taxon>
        <taxon>Eubacteriales</taxon>
        <taxon>Eubacteriaceae</taxon>
        <taxon>Anaerofustis</taxon>
    </lineage>
</organism>
<dbReference type="InterPro" id="IPR003961">
    <property type="entry name" value="FN3_dom"/>
</dbReference>
<dbReference type="InterPro" id="IPR036116">
    <property type="entry name" value="FN3_sf"/>
</dbReference>
<evidence type="ECO:0000313" key="1">
    <source>
        <dbReference type="EMBL" id="RGD73078.1"/>
    </source>
</evidence>
<dbReference type="SUPFAM" id="SSF49265">
    <property type="entry name" value="Fibronectin type III"/>
    <property type="match status" value="1"/>
</dbReference>
<dbReference type="AlphaFoldDB" id="A0A3E3DWK4"/>
<evidence type="ECO:0008006" key="3">
    <source>
        <dbReference type="Google" id="ProtNLM"/>
    </source>
</evidence>
<dbReference type="Gene3D" id="2.60.40.10">
    <property type="entry name" value="Immunoglobulins"/>
    <property type="match status" value="2"/>
</dbReference>
<comment type="caution">
    <text evidence="1">The sequence shown here is derived from an EMBL/GenBank/DDBJ whole genome shotgun (WGS) entry which is preliminary data.</text>
</comment>
<proteinExistence type="predicted"/>
<sequence length="510" mass="59007">MKKVKSCILLSLIIVFSVLLFPNSLLGANDIGYVKTLNAPGNFKATLDANAGEDSYHKIILSWDKVENAEDYYIWIDNSLYITENNNYSSVVYNSSKAHTFKVKAHLYNGQDIYSDAISISDFYIMDGVYIDKLELNKNHTKLNINWIGEKASDGYEIYLKDSENNIWKSYKTTKTSMSFDVVGVKNYSVKIRSYKKQEDKVIYAPFSDEKSVNVLSTYDKPDRVVNLNLGLNYRTSEPSGGIVISKWTDVKWADGYQIAVKKEGNDKYSNWLYKNSNSPTYSYDAPWVGKKYYFKVRAYKKIMGRIIYGEYSDTKFIYPIGQPQHIYAELLRAKRVNITWDKMDGCDGYIVMYRENGGERKVFGYTKSTSYEKTMNKYGTKYQFSVKTYKDIQGIRVISDIEDEYPIYTLGVPDVELNKKTSSKVVIKTKSVKGASGYKIYAKKPGSKKYKLVVTTTAKKYTHTKLKKGKYTYKVKAYKEYRKYNKKTKKTKKRIVYSKYSKTKTIKLK</sequence>
<dbReference type="InterPro" id="IPR013783">
    <property type="entry name" value="Ig-like_fold"/>
</dbReference>
<dbReference type="CDD" id="cd00063">
    <property type="entry name" value="FN3"/>
    <property type="match status" value="1"/>
</dbReference>